<protein>
    <submittedName>
        <fullName evidence="1">Uncharacterized protein</fullName>
    </submittedName>
</protein>
<evidence type="ECO:0000313" key="1">
    <source>
        <dbReference type="EMBL" id="KAJ2811712.1"/>
    </source>
</evidence>
<comment type="caution">
    <text evidence="1">The sequence shown here is derived from an EMBL/GenBank/DDBJ whole genome shotgun (WGS) entry which is preliminary data.</text>
</comment>
<evidence type="ECO:0000313" key="2">
    <source>
        <dbReference type="Proteomes" id="UP001140096"/>
    </source>
</evidence>
<reference evidence="1" key="1">
    <citation type="submission" date="2022-07" db="EMBL/GenBank/DDBJ databases">
        <title>Phylogenomic reconstructions and comparative analyses of Kickxellomycotina fungi.</title>
        <authorList>
            <person name="Reynolds N.K."/>
            <person name="Stajich J.E."/>
            <person name="Barry K."/>
            <person name="Grigoriev I.V."/>
            <person name="Crous P."/>
            <person name="Smith M.E."/>
        </authorList>
    </citation>
    <scope>NUCLEOTIDE SEQUENCE</scope>
    <source>
        <strain evidence="1">CBS 102833</strain>
    </source>
</reference>
<name>A0ACC1LL59_9FUNG</name>
<dbReference type="EMBL" id="JANBUP010000374">
    <property type="protein sequence ID" value="KAJ2811712.1"/>
    <property type="molecule type" value="Genomic_DNA"/>
</dbReference>
<accession>A0ACC1LL59</accession>
<organism evidence="1 2">
    <name type="scientific">Coemansia furcata</name>
    <dbReference type="NCBI Taxonomy" id="417177"/>
    <lineage>
        <taxon>Eukaryota</taxon>
        <taxon>Fungi</taxon>
        <taxon>Fungi incertae sedis</taxon>
        <taxon>Zoopagomycota</taxon>
        <taxon>Kickxellomycotina</taxon>
        <taxon>Kickxellomycetes</taxon>
        <taxon>Kickxellales</taxon>
        <taxon>Kickxellaceae</taxon>
        <taxon>Coemansia</taxon>
    </lineage>
</organism>
<gene>
    <name evidence="1" type="ORF">H4S07_001887</name>
</gene>
<sequence>MATAVAPRTRATPGLARLGVADATAGPTKTRTGRMAATRVATTRAALPGRLLPVVTTAGTATVDADHLWALGPALLREAREVTATAGPPRTLTAALERIPTAD</sequence>
<proteinExistence type="predicted"/>
<feature type="non-terminal residue" evidence="1">
    <location>
        <position position="103"/>
    </location>
</feature>
<dbReference type="Proteomes" id="UP001140096">
    <property type="component" value="Unassembled WGS sequence"/>
</dbReference>
<keyword evidence="2" id="KW-1185">Reference proteome</keyword>